<evidence type="ECO:0000256" key="1">
    <source>
        <dbReference type="ARBA" id="ARBA00022729"/>
    </source>
</evidence>
<reference evidence="3 4" key="1">
    <citation type="submission" date="2019-12" db="EMBL/GenBank/DDBJ databases">
        <title>Genomic-based taxomic classification of the family Erythrobacteraceae.</title>
        <authorList>
            <person name="Xu L."/>
        </authorList>
    </citation>
    <scope>NUCLEOTIDE SEQUENCE [LARGE SCALE GENOMIC DNA]</scope>
    <source>
        <strain evidence="3 4">JCM 16339</strain>
    </source>
</reference>
<dbReference type="Gene3D" id="3.10.560.10">
    <property type="entry name" value="Outer membrane lipoprotein wza domain like"/>
    <property type="match status" value="1"/>
</dbReference>
<gene>
    <name evidence="3" type="ORF">GRI32_08330</name>
</gene>
<evidence type="ECO:0000313" key="4">
    <source>
        <dbReference type="Proteomes" id="UP000435243"/>
    </source>
</evidence>
<dbReference type="PANTHER" id="PTHR33619:SF3">
    <property type="entry name" value="POLYSACCHARIDE EXPORT PROTEIN GFCE-RELATED"/>
    <property type="match status" value="1"/>
</dbReference>
<name>A0A844ZPM6_9SPHN</name>
<dbReference type="OrthoDB" id="494751at2"/>
<evidence type="ECO:0000313" key="3">
    <source>
        <dbReference type="EMBL" id="MXO88747.1"/>
    </source>
</evidence>
<keyword evidence="4" id="KW-1185">Reference proteome</keyword>
<dbReference type="PANTHER" id="PTHR33619">
    <property type="entry name" value="POLYSACCHARIDE EXPORT PROTEIN GFCE-RELATED"/>
    <property type="match status" value="1"/>
</dbReference>
<comment type="caution">
    <text evidence="3">The sequence shown here is derived from an EMBL/GenBank/DDBJ whole genome shotgun (WGS) entry which is preliminary data.</text>
</comment>
<accession>A0A844ZPM6</accession>
<dbReference type="InterPro" id="IPR003715">
    <property type="entry name" value="Poly_export_N"/>
</dbReference>
<protein>
    <submittedName>
        <fullName evidence="3">Polysaccharide biosynthesis protein</fullName>
    </submittedName>
</protein>
<dbReference type="EMBL" id="WTYY01000004">
    <property type="protein sequence ID" value="MXO88747.1"/>
    <property type="molecule type" value="Genomic_DNA"/>
</dbReference>
<feature type="domain" description="Polysaccharide export protein N-terminal" evidence="2">
    <location>
        <begin position="63"/>
        <end position="136"/>
    </location>
</feature>
<dbReference type="PROSITE" id="PS51257">
    <property type="entry name" value="PROKAR_LIPOPROTEIN"/>
    <property type="match status" value="1"/>
</dbReference>
<dbReference type="RefSeq" id="WP_160591158.1">
    <property type="nucleotide sequence ID" value="NZ_BAAAFP010000003.1"/>
</dbReference>
<dbReference type="InterPro" id="IPR049712">
    <property type="entry name" value="Poly_export"/>
</dbReference>
<sequence>MRIIVPAIASAALLAGCTTGPQPANIAGALWMPEQQASVLQSGCSQAAGMLPDLPQMSRPDGAEPLLAPGDRLQLRIIGDADRISGTYVIGANGDIGLNGIGSIAAAGLSLPELERNLADELVARDIVQRLRNAVRLSLLESAGVSVAVSGAVFIPGSVRAGERAPDDRVGQREGEAFGDANVGRTLSTALRAAGGVRPDADISRIGLVRNGTLSVHDLRSGHDGTAFQDVALANGDSIIVPTSGCFDARLVRPSLVTAPGIRVHMSNLTRPANNNAGAAVGQQTASLPYGTRFLQGLVAMNCVGGSRMNAGRLAVLISRNPMTGQSVVVERAVEDLVRAADRDLDDPYLMPGDALACYDSRWMNLRDAIGMVTDVASAVTPALLLEQAVTK</sequence>
<dbReference type="GO" id="GO:0015159">
    <property type="term" value="F:polysaccharide transmembrane transporter activity"/>
    <property type="evidence" value="ECO:0007669"/>
    <property type="project" value="InterPro"/>
</dbReference>
<proteinExistence type="predicted"/>
<dbReference type="Proteomes" id="UP000435243">
    <property type="component" value="Unassembled WGS sequence"/>
</dbReference>
<evidence type="ECO:0000259" key="2">
    <source>
        <dbReference type="Pfam" id="PF02563"/>
    </source>
</evidence>
<organism evidence="3 4">
    <name type="scientific">Alteraurantiacibacter aestuarii</name>
    <dbReference type="NCBI Taxonomy" id="650004"/>
    <lineage>
        <taxon>Bacteria</taxon>
        <taxon>Pseudomonadati</taxon>
        <taxon>Pseudomonadota</taxon>
        <taxon>Alphaproteobacteria</taxon>
        <taxon>Sphingomonadales</taxon>
        <taxon>Erythrobacteraceae</taxon>
        <taxon>Alteraurantiacibacter</taxon>
    </lineage>
</organism>
<dbReference type="Pfam" id="PF02563">
    <property type="entry name" value="Poly_export"/>
    <property type="match status" value="1"/>
</dbReference>
<dbReference type="AlphaFoldDB" id="A0A844ZPM6"/>
<keyword evidence="1" id="KW-0732">Signal</keyword>